<evidence type="ECO:0000313" key="4">
    <source>
        <dbReference type="Proteomes" id="UP000078237"/>
    </source>
</evidence>
<keyword evidence="2" id="KW-0812">Transmembrane</keyword>
<dbReference type="InterPro" id="IPR021369">
    <property type="entry name" value="DUF2985"/>
</dbReference>
<feature type="transmembrane region" description="Helical" evidence="2">
    <location>
        <begin position="339"/>
        <end position="357"/>
    </location>
</feature>
<feature type="compositionally biased region" description="Basic and acidic residues" evidence="1">
    <location>
        <begin position="1"/>
        <end position="11"/>
    </location>
</feature>
<feature type="region of interest" description="Disordered" evidence="1">
    <location>
        <begin position="392"/>
        <end position="416"/>
    </location>
</feature>
<dbReference type="PANTHER" id="PTHR35872:SF1">
    <property type="entry name" value="ALPHA-L-RHAMNOSIDASE C"/>
    <property type="match status" value="1"/>
</dbReference>
<evidence type="ECO:0000313" key="3">
    <source>
        <dbReference type="EMBL" id="KXX76171.1"/>
    </source>
</evidence>
<evidence type="ECO:0008006" key="5">
    <source>
        <dbReference type="Google" id="ProtNLM"/>
    </source>
</evidence>
<feature type="compositionally biased region" description="Basic and acidic residues" evidence="1">
    <location>
        <begin position="71"/>
        <end position="93"/>
    </location>
</feature>
<dbReference type="EMBL" id="LCTW02000225">
    <property type="protein sequence ID" value="KXX76171.1"/>
    <property type="molecule type" value="Genomic_DNA"/>
</dbReference>
<evidence type="ECO:0000256" key="2">
    <source>
        <dbReference type="SAM" id="Phobius"/>
    </source>
</evidence>
<gene>
    <name evidence="3" type="ORF">MMYC01_207727</name>
</gene>
<feature type="region of interest" description="Disordered" evidence="1">
    <location>
        <begin position="58"/>
        <end position="101"/>
    </location>
</feature>
<dbReference type="OrthoDB" id="6407410at2759"/>
<dbReference type="PANTHER" id="PTHR35872">
    <property type="entry name" value="INTEGRAL MEMBRANE PROTEIN (AFU_ORTHOLOGUE AFUA_5G07110)"/>
    <property type="match status" value="1"/>
</dbReference>
<proteinExistence type="predicted"/>
<organism evidence="3 4">
    <name type="scientific">Madurella mycetomatis</name>
    <dbReference type="NCBI Taxonomy" id="100816"/>
    <lineage>
        <taxon>Eukaryota</taxon>
        <taxon>Fungi</taxon>
        <taxon>Dikarya</taxon>
        <taxon>Ascomycota</taxon>
        <taxon>Pezizomycotina</taxon>
        <taxon>Sordariomycetes</taxon>
        <taxon>Sordariomycetidae</taxon>
        <taxon>Sordariales</taxon>
        <taxon>Sordariales incertae sedis</taxon>
        <taxon>Madurella</taxon>
    </lineage>
</organism>
<dbReference type="AlphaFoldDB" id="A0A175VYD9"/>
<keyword evidence="4" id="KW-1185">Reference proteome</keyword>
<feature type="transmembrane region" description="Helical" evidence="2">
    <location>
        <begin position="204"/>
        <end position="223"/>
    </location>
</feature>
<feature type="region of interest" description="Disordered" evidence="1">
    <location>
        <begin position="1"/>
        <end position="42"/>
    </location>
</feature>
<name>A0A175VYD9_9PEZI</name>
<dbReference type="VEuPathDB" id="FungiDB:MMYC01_207727"/>
<keyword evidence="2" id="KW-1133">Transmembrane helix</keyword>
<evidence type="ECO:0000256" key="1">
    <source>
        <dbReference type="SAM" id="MobiDB-lite"/>
    </source>
</evidence>
<reference evidence="3 4" key="1">
    <citation type="journal article" date="2016" name="Genome Announc.">
        <title>Genome Sequence of Madurella mycetomatis mm55, Isolated from a Human Mycetoma Case in Sudan.</title>
        <authorList>
            <person name="Smit S."/>
            <person name="Derks M.F."/>
            <person name="Bervoets S."/>
            <person name="Fahal A."/>
            <person name="van Leeuwen W."/>
            <person name="van Belkum A."/>
            <person name="van de Sande W.W."/>
        </authorList>
    </citation>
    <scope>NUCLEOTIDE SEQUENCE [LARGE SCALE GENOMIC DNA]</scope>
    <source>
        <strain evidence="4">mm55</strain>
    </source>
</reference>
<sequence length="445" mass="49611">MIGDTPNDHFPHHGRSRGGSNVSSAVRRLSHEFEDSRPPEGFMAATGEIASTIAAELAGKGSTPETETEEDRTQTAELARERASSVEKARESDSGTVPVTSSDDVALTAQACSDPSRTEGTEPFENGYHFPPKYPWQEATRHGLLAFWKFFITPMGFFWTIYGLNVVAWGGMIFLLLCNAAPAMCAPTCDHIDSPRRLWIEWDAQILTALFCVTAFGFAPWRFRDLYFLLKYRVLKNHDGLRRLAGIHSSWFRLPGSQDLALDVGPHNIPDDIPRAFTPIPEKSMANPPLTGTRAPATAVWKMDFMIWCMVWNTFAQCGLCGIMWGMNRYDRPSWATGFLVAIACIIAMVGGLVIFLEGRKVKSIEGVPLTERDLERLARDKELGIPHYNNLGDKKPKRRTGIPSVEKSSGHQRPMTRSVDGWFHKEIIQGNNCNSGLLVLRLVS</sequence>
<dbReference type="Pfam" id="PF11204">
    <property type="entry name" value="DUF2985"/>
    <property type="match status" value="1"/>
</dbReference>
<comment type="caution">
    <text evidence="3">The sequence shown here is derived from an EMBL/GenBank/DDBJ whole genome shotgun (WGS) entry which is preliminary data.</text>
</comment>
<feature type="transmembrane region" description="Helical" evidence="2">
    <location>
        <begin position="305"/>
        <end position="327"/>
    </location>
</feature>
<keyword evidence="2" id="KW-0472">Membrane</keyword>
<accession>A0A175VYD9</accession>
<dbReference type="STRING" id="100816.A0A175VYD9"/>
<feature type="transmembrane region" description="Helical" evidence="2">
    <location>
        <begin position="157"/>
        <end position="184"/>
    </location>
</feature>
<protein>
    <recommendedName>
        <fullName evidence="5">Alpha-L-rhamnosidase C</fullName>
    </recommendedName>
</protein>
<feature type="compositionally biased region" description="Basic and acidic residues" evidence="1">
    <location>
        <begin position="29"/>
        <end position="38"/>
    </location>
</feature>
<dbReference type="Proteomes" id="UP000078237">
    <property type="component" value="Unassembled WGS sequence"/>
</dbReference>